<name>A0A7W6INJ7_9HYPH</name>
<keyword evidence="2" id="KW-0378">Hydrolase</keyword>
<dbReference type="Pfam" id="PF00293">
    <property type="entry name" value="NUDIX"/>
    <property type="match status" value="1"/>
</dbReference>
<dbReference type="PANTHER" id="PTHR43046">
    <property type="entry name" value="GDP-MANNOSE MANNOSYL HYDROLASE"/>
    <property type="match status" value="1"/>
</dbReference>
<comment type="caution">
    <text evidence="4">The sequence shown here is derived from an EMBL/GenBank/DDBJ whole genome shotgun (WGS) entry which is preliminary data.</text>
</comment>
<gene>
    <name evidence="4" type="ORF">GGR20_002497</name>
</gene>
<dbReference type="EMBL" id="JACIEW010000005">
    <property type="protein sequence ID" value="MBB4052849.1"/>
    <property type="molecule type" value="Genomic_DNA"/>
</dbReference>
<evidence type="ECO:0000256" key="2">
    <source>
        <dbReference type="ARBA" id="ARBA00022801"/>
    </source>
</evidence>
<keyword evidence="5" id="KW-1185">Reference proteome</keyword>
<dbReference type="PANTHER" id="PTHR43046:SF14">
    <property type="entry name" value="MUTT_NUDIX FAMILY PROTEIN"/>
    <property type="match status" value="1"/>
</dbReference>
<evidence type="ECO:0000313" key="4">
    <source>
        <dbReference type="EMBL" id="MBB4052849.1"/>
    </source>
</evidence>
<dbReference type="AlphaFoldDB" id="A0A7W6INJ7"/>
<comment type="cofactor">
    <cofactor evidence="1">
        <name>Mg(2+)</name>
        <dbReference type="ChEBI" id="CHEBI:18420"/>
    </cofactor>
</comment>
<evidence type="ECO:0000313" key="5">
    <source>
        <dbReference type="Proteomes" id="UP000547011"/>
    </source>
</evidence>
<evidence type="ECO:0000256" key="1">
    <source>
        <dbReference type="ARBA" id="ARBA00001946"/>
    </source>
</evidence>
<accession>A0A7W6INJ7</accession>
<dbReference type="SUPFAM" id="SSF55811">
    <property type="entry name" value="Nudix"/>
    <property type="match status" value="1"/>
</dbReference>
<sequence length="166" mass="18652">MSDRHVISFPIGGQRFNFRVAGIIIADGHVLVCREDDDNYCMLPGGRIELGEPSALSLEREIEEELAMPANVGAMIATSESFYRRDDEDFHELGFFYAAELPGQSPNGSSPWLQRPDEGHILSFDWVPLAGDALETANLMPRWLPAFLRDLPERLVHMAHDERGQT</sequence>
<dbReference type="RefSeq" id="WP_183311642.1">
    <property type="nucleotide sequence ID" value="NZ_JACIEW010000005.1"/>
</dbReference>
<evidence type="ECO:0000259" key="3">
    <source>
        <dbReference type="PROSITE" id="PS51462"/>
    </source>
</evidence>
<protein>
    <submittedName>
        <fullName evidence="4">ADP-ribose pyrophosphatase YjhB (NUDIX family)</fullName>
    </submittedName>
</protein>
<proteinExistence type="predicted"/>
<dbReference type="PROSITE" id="PS51462">
    <property type="entry name" value="NUDIX"/>
    <property type="match status" value="1"/>
</dbReference>
<organism evidence="4 5">
    <name type="scientific">Devosia subaequoris</name>
    <dbReference type="NCBI Taxonomy" id="395930"/>
    <lineage>
        <taxon>Bacteria</taxon>
        <taxon>Pseudomonadati</taxon>
        <taxon>Pseudomonadota</taxon>
        <taxon>Alphaproteobacteria</taxon>
        <taxon>Hyphomicrobiales</taxon>
        <taxon>Devosiaceae</taxon>
        <taxon>Devosia</taxon>
    </lineage>
</organism>
<dbReference type="CDD" id="cd04688">
    <property type="entry name" value="NUDIX_Hydrolase"/>
    <property type="match status" value="1"/>
</dbReference>
<dbReference type="GO" id="GO:0016787">
    <property type="term" value="F:hydrolase activity"/>
    <property type="evidence" value="ECO:0007669"/>
    <property type="project" value="UniProtKB-KW"/>
</dbReference>
<reference evidence="4 5" key="1">
    <citation type="submission" date="2020-08" db="EMBL/GenBank/DDBJ databases">
        <title>Genomic Encyclopedia of Type Strains, Phase IV (KMG-IV): sequencing the most valuable type-strain genomes for metagenomic binning, comparative biology and taxonomic classification.</title>
        <authorList>
            <person name="Goeker M."/>
        </authorList>
    </citation>
    <scope>NUCLEOTIDE SEQUENCE [LARGE SCALE GENOMIC DNA]</scope>
    <source>
        <strain evidence="4 5">DSM 23447</strain>
    </source>
</reference>
<dbReference type="InterPro" id="IPR015797">
    <property type="entry name" value="NUDIX_hydrolase-like_dom_sf"/>
</dbReference>
<feature type="domain" description="Nudix hydrolase" evidence="3">
    <location>
        <begin position="15"/>
        <end position="152"/>
    </location>
</feature>
<dbReference type="InterPro" id="IPR000086">
    <property type="entry name" value="NUDIX_hydrolase_dom"/>
</dbReference>
<dbReference type="Gene3D" id="3.90.79.10">
    <property type="entry name" value="Nucleoside Triphosphate Pyrophosphohydrolase"/>
    <property type="match status" value="1"/>
</dbReference>
<dbReference type="Proteomes" id="UP000547011">
    <property type="component" value="Unassembled WGS sequence"/>
</dbReference>